<organism evidence="2 3">
    <name type="scientific">Lactarius akahatsu</name>
    <dbReference type="NCBI Taxonomy" id="416441"/>
    <lineage>
        <taxon>Eukaryota</taxon>
        <taxon>Fungi</taxon>
        <taxon>Dikarya</taxon>
        <taxon>Basidiomycota</taxon>
        <taxon>Agaricomycotina</taxon>
        <taxon>Agaricomycetes</taxon>
        <taxon>Russulales</taxon>
        <taxon>Russulaceae</taxon>
        <taxon>Lactarius</taxon>
    </lineage>
</organism>
<dbReference type="EMBL" id="JAKELL010000008">
    <property type="protein sequence ID" value="KAH8996785.1"/>
    <property type="molecule type" value="Genomic_DNA"/>
</dbReference>
<comment type="caution">
    <text evidence="2">The sequence shown here is derived from an EMBL/GenBank/DDBJ whole genome shotgun (WGS) entry which is preliminary data.</text>
</comment>
<proteinExistence type="predicted"/>
<feature type="compositionally biased region" description="Polar residues" evidence="1">
    <location>
        <begin position="242"/>
        <end position="252"/>
    </location>
</feature>
<keyword evidence="3" id="KW-1185">Reference proteome</keyword>
<protein>
    <submittedName>
        <fullName evidence="2">Uncharacterized protein</fullName>
    </submittedName>
</protein>
<sequence>MTTLKPDAFEEIFLKLEEESERRAIMMQAEEARISSHIPDLAITTQRAGQRRQRYRGSISISRFGHIEDYTQQASSSIPQTPTTFVDGMTTHSPFYHSQSYNHSIDSLSSESTLDNDAACCAESEHVTQVHRIAGRLSLPRSVGGMLQRTLSRPNYLSSREVDTNVVIGVVVEENHVEELEPREAAPRPASRAKAYVHAPCTLRPQSSRMTIPGAGTRDATGGWRSKAQDLFKRKTRPRGSSLWTVSPAQQL</sequence>
<evidence type="ECO:0000313" key="2">
    <source>
        <dbReference type="EMBL" id="KAH8996785.1"/>
    </source>
</evidence>
<gene>
    <name evidence="2" type="ORF">EDB92DRAFT_2101721</name>
</gene>
<feature type="region of interest" description="Disordered" evidence="1">
    <location>
        <begin position="205"/>
        <end position="252"/>
    </location>
</feature>
<reference evidence="2" key="1">
    <citation type="submission" date="2022-01" db="EMBL/GenBank/DDBJ databases">
        <title>Comparative genomics reveals a dynamic genome evolution in the ectomycorrhizal milk-cap (Lactarius) mushrooms.</title>
        <authorList>
            <consortium name="DOE Joint Genome Institute"/>
            <person name="Lebreton A."/>
            <person name="Tang N."/>
            <person name="Kuo A."/>
            <person name="LaButti K."/>
            <person name="Drula E."/>
            <person name="Barry K."/>
            <person name="Clum A."/>
            <person name="Lipzen A."/>
            <person name="Mousain D."/>
            <person name="Ng V."/>
            <person name="Wang R."/>
            <person name="Wang X."/>
            <person name="Dai Y."/>
            <person name="Henrissat B."/>
            <person name="Grigoriev I.V."/>
            <person name="Guerin-Laguette A."/>
            <person name="Yu F."/>
            <person name="Martin F.M."/>
        </authorList>
    </citation>
    <scope>NUCLEOTIDE SEQUENCE</scope>
    <source>
        <strain evidence="2">QP</strain>
    </source>
</reference>
<dbReference type="Proteomes" id="UP001201163">
    <property type="component" value="Unassembled WGS sequence"/>
</dbReference>
<accession>A0AAD4LN41</accession>
<evidence type="ECO:0000256" key="1">
    <source>
        <dbReference type="SAM" id="MobiDB-lite"/>
    </source>
</evidence>
<dbReference type="AlphaFoldDB" id="A0AAD4LN41"/>
<evidence type="ECO:0000313" key="3">
    <source>
        <dbReference type="Proteomes" id="UP001201163"/>
    </source>
</evidence>
<name>A0AAD4LN41_9AGAM</name>